<dbReference type="InterPro" id="IPR013785">
    <property type="entry name" value="Aldolase_TIM"/>
</dbReference>
<evidence type="ECO:0000256" key="1">
    <source>
        <dbReference type="ARBA" id="ARBA00001917"/>
    </source>
</evidence>
<comment type="caution">
    <text evidence="13">The sequence shown here is derived from an EMBL/GenBank/DDBJ whole genome shotgun (WGS) entry which is preliminary data.</text>
</comment>
<keyword evidence="9" id="KW-0560">Oxidoreductase</keyword>
<sequence length="358" mass="38120">MNDWRTTTITKMLNIELPIIQAGMAGGITSPALVAAVSNAGGLGSIGAGYMSGDALDEALTKVKRSTDKPFSVNLFVPEYPENEREAIQFSKDQTAVYREKLNLVDAITSPYPDQTLFAKQIEIVKQHNVPVVSFTFGLPPAQVVQALKAAGITLIGTATTVDEGVANEAAGMDMVVAQGSEAGGHRGTFNTSFSAGMIGTMSLVPQMCDHVHIPVVAAGGIMDGRTTAASLMLGARAVQLGTAFVTAEESSAHPLHKAHILKSKESDTVITKAFSGKPARGLANQFIRDMVDFENDFPTYPIQHHITAPIRKAAADQNKPELMSLWSGQSPRLSSKHAVHEIIETITKDTDKLLGNV</sequence>
<dbReference type="AlphaFoldDB" id="A0A2P8HLG1"/>
<gene>
    <name evidence="13" type="ORF">B0H94_105218</name>
</gene>
<evidence type="ECO:0000256" key="9">
    <source>
        <dbReference type="ARBA" id="ARBA00023002"/>
    </source>
</evidence>
<evidence type="ECO:0000313" key="13">
    <source>
        <dbReference type="EMBL" id="PSL47062.1"/>
    </source>
</evidence>
<dbReference type="SUPFAM" id="SSF51412">
    <property type="entry name" value="Inosine monophosphate dehydrogenase (IMPDH)"/>
    <property type="match status" value="1"/>
</dbReference>
<keyword evidence="8" id="KW-0547">Nucleotide-binding</keyword>
<evidence type="ECO:0000256" key="6">
    <source>
        <dbReference type="ARBA" id="ARBA00022630"/>
    </source>
</evidence>
<dbReference type="GO" id="GO:0009636">
    <property type="term" value="P:response to toxic substance"/>
    <property type="evidence" value="ECO:0007669"/>
    <property type="project" value="UniProtKB-KW"/>
</dbReference>
<dbReference type="Gene3D" id="3.20.20.70">
    <property type="entry name" value="Aldolase class I"/>
    <property type="match status" value="1"/>
</dbReference>
<evidence type="ECO:0000313" key="14">
    <source>
        <dbReference type="Proteomes" id="UP000242310"/>
    </source>
</evidence>
<comment type="catalytic activity">
    <reaction evidence="12">
        <text>3 propionate 3-nitronate + 3 O2 + H2O = 3 3-oxopropanoate + 2 nitrate + nitrite + H2O2 + 3 H(+)</text>
        <dbReference type="Rhea" id="RHEA:57332"/>
        <dbReference type="ChEBI" id="CHEBI:15377"/>
        <dbReference type="ChEBI" id="CHEBI:15378"/>
        <dbReference type="ChEBI" id="CHEBI:15379"/>
        <dbReference type="ChEBI" id="CHEBI:16240"/>
        <dbReference type="ChEBI" id="CHEBI:16301"/>
        <dbReference type="ChEBI" id="CHEBI:17632"/>
        <dbReference type="ChEBI" id="CHEBI:33190"/>
        <dbReference type="ChEBI" id="CHEBI:136067"/>
    </reaction>
</comment>
<keyword evidence="14" id="KW-1185">Reference proteome</keyword>
<dbReference type="GO" id="GO:0000166">
    <property type="term" value="F:nucleotide binding"/>
    <property type="evidence" value="ECO:0007669"/>
    <property type="project" value="UniProtKB-KW"/>
</dbReference>
<dbReference type="Pfam" id="PF03060">
    <property type="entry name" value="NMO"/>
    <property type="match status" value="1"/>
</dbReference>
<keyword evidence="7" id="KW-0288">FMN</keyword>
<keyword evidence="5" id="KW-0216">Detoxification</keyword>
<evidence type="ECO:0000256" key="3">
    <source>
        <dbReference type="ARBA" id="ARBA00009881"/>
    </source>
</evidence>
<proteinExistence type="inferred from homology"/>
<comment type="cofactor">
    <cofactor evidence="1">
        <name>FMN</name>
        <dbReference type="ChEBI" id="CHEBI:58210"/>
    </cofactor>
</comment>
<protein>
    <recommendedName>
        <fullName evidence="4">Probable nitronate monooxygenase</fullName>
    </recommendedName>
    <alternativeName>
        <fullName evidence="11">Propionate 3-nitronate monooxygenase</fullName>
    </alternativeName>
</protein>
<evidence type="ECO:0000256" key="2">
    <source>
        <dbReference type="ARBA" id="ARBA00003535"/>
    </source>
</evidence>
<organism evidence="13 14">
    <name type="scientific">Salsuginibacillus halophilus</name>
    <dbReference type="NCBI Taxonomy" id="517424"/>
    <lineage>
        <taxon>Bacteria</taxon>
        <taxon>Bacillati</taxon>
        <taxon>Bacillota</taxon>
        <taxon>Bacilli</taxon>
        <taxon>Bacillales</taxon>
        <taxon>Bacillaceae</taxon>
        <taxon>Salsuginibacillus</taxon>
    </lineage>
</organism>
<evidence type="ECO:0000256" key="11">
    <source>
        <dbReference type="ARBA" id="ARBA00031155"/>
    </source>
</evidence>
<dbReference type="RefSeq" id="WP_106588378.1">
    <property type="nucleotide sequence ID" value="NZ_PYAV01000005.1"/>
</dbReference>
<dbReference type="GO" id="GO:0018580">
    <property type="term" value="F:nitronate monooxygenase activity"/>
    <property type="evidence" value="ECO:0007669"/>
    <property type="project" value="InterPro"/>
</dbReference>
<evidence type="ECO:0000256" key="4">
    <source>
        <dbReference type="ARBA" id="ARBA00013457"/>
    </source>
</evidence>
<evidence type="ECO:0000256" key="5">
    <source>
        <dbReference type="ARBA" id="ARBA00022575"/>
    </source>
</evidence>
<keyword evidence="6" id="KW-0285">Flavoprotein</keyword>
<accession>A0A2P8HLG1</accession>
<comment type="similarity">
    <text evidence="3">Belongs to the nitronate monooxygenase family. NMO class I subfamily.</text>
</comment>
<comment type="function">
    <text evidence="2">Nitronate monooxygenase that uses molecular oxygen to catalyze the oxidative denitrification of alkyl nitronates. Acts on propionate 3-nitronate (P3N), the presumed physiological substrate. Probably functions in the detoxification of P3N, a metabolic poison produced by plants and fungi as a defense mechanism.</text>
</comment>
<reference evidence="13 14" key="1">
    <citation type="submission" date="2018-03" db="EMBL/GenBank/DDBJ databases">
        <title>Genomic Encyclopedia of Type Strains, Phase III (KMG-III): the genomes of soil and plant-associated and newly described type strains.</title>
        <authorList>
            <person name="Whitman W."/>
        </authorList>
    </citation>
    <scope>NUCLEOTIDE SEQUENCE [LARGE SCALE GENOMIC DNA]</scope>
    <source>
        <strain evidence="13 14">CGMCC 1.07653</strain>
    </source>
</reference>
<dbReference type="InterPro" id="IPR004136">
    <property type="entry name" value="NMO"/>
</dbReference>
<evidence type="ECO:0000256" key="12">
    <source>
        <dbReference type="ARBA" id="ARBA00049401"/>
    </source>
</evidence>
<name>A0A2P8HLG1_9BACI</name>
<dbReference type="EMBL" id="PYAV01000005">
    <property type="protein sequence ID" value="PSL47062.1"/>
    <property type="molecule type" value="Genomic_DNA"/>
</dbReference>
<dbReference type="FunFam" id="3.20.20.70:FF:000154">
    <property type="entry name" value="Probable nitronate monooxygenase"/>
    <property type="match status" value="1"/>
</dbReference>
<evidence type="ECO:0000256" key="7">
    <source>
        <dbReference type="ARBA" id="ARBA00022643"/>
    </source>
</evidence>
<dbReference type="OrthoDB" id="9778912at2"/>
<dbReference type="CDD" id="cd04730">
    <property type="entry name" value="NPD_like"/>
    <property type="match status" value="1"/>
</dbReference>
<evidence type="ECO:0000256" key="10">
    <source>
        <dbReference type="ARBA" id="ARBA00023033"/>
    </source>
</evidence>
<dbReference type="Proteomes" id="UP000242310">
    <property type="component" value="Unassembled WGS sequence"/>
</dbReference>
<keyword evidence="10 13" id="KW-0503">Monooxygenase</keyword>
<dbReference type="PANTHER" id="PTHR42747">
    <property type="entry name" value="NITRONATE MONOOXYGENASE-RELATED"/>
    <property type="match status" value="1"/>
</dbReference>
<dbReference type="PANTHER" id="PTHR42747:SF3">
    <property type="entry name" value="NITRONATE MONOOXYGENASE-RELATED"/>
    <property type="match status" value="1"/>
</dbReference>
<evidence type="ECO:0000256" key="8">
    <source>
        <dbReference type="ARBA" id="ARBA00022741"/>
    </source>
</evidence>